<evidence type="ECO:0000313" key="8">
    <source>
        <dbReference type="EMBL" id="UQN28909.1"/>
    </source>
</evidence>
<feature type="active site" evidence="5">
    <location>
        <position position="344"/>
    </location>
</feature>
<keyword evidence="9" id="KW-1185">Reference proteome</keyword>
<feature type="region of interest" description="Disordered" evidence="6">
    <location>
        <begin position="75"/>
        <end position="157"/>
    </location>
</feature>
<dbReference type="InterPro" id="IPR001300">
    <property type="entry name" value="Peptidase_C2_calpain_cat"/>
</dbReference>
<keyword evidence="3 5" id="KW-0378">Hydrolase</keyword>
<dbReference type="InterPro" id="IPR000169">
    <property type="entry name" value="Pept_cys_AS"/>
</dbReference>
<evidence type="ECO:0000256" key="5">
    <source>
        <dbReference type="PROSITE-ProRule" id="PRU00239"/>
    </source>
</evidence>
<dbReference type="PANTHER" id="PTHR10183">
    <property type="entry name" value="CALPAIN"/>
    <property type="match status" value="1"/>
</dbReference>
<organism evidence="8 9">
    <name type="scientific">Brachybacterium kimchii</name>
    <dbReference type="NCBI Taxonomy" id="2942909"/>
    <lineage>
        <taxon>Bacteria</taxon>
        <taxon>Bacillati</taxon>
        <taxon>Actinomycetota</taxon>
        <taxon>Actinomycetes</taxon>
        <taxon>Micrococcales</taxon>
        <taxon>Dermabacteraceae</taxon>
        <taxon>Brachybacterium</taxon>
    </lineage>
</organism>
<keyword evidence="4 5" id="KW-0788">Thiol protease</keyword>
<dbReference type="Pfam" id="PF00648">
    <property type="entry name" value="Peptidase_C2"/>
    <property type="match status" value="1"/>
</dbReference>
<dbReference type="Gene3D" id="1.10.287.1060">
    <property type="entry name" value="ESAT-6-like"/>
    <property type="match status" value="1"/>
</dbReference>
<dbReference type="PANTHER" id="PTHR10183:SF379">
    <property type="entry name" value="CALPAIN-5"/>
    <property type="match status" value="1"/>
</dbReference>
<dbReference type="Proteomes" id="UP001055868">
    <property type="component" value="Chromosome"/>
</dbReference>
<feature type="compositionally biased region" description="Basic and acidic residues" evidence="6">
    <location>
        <begin position="136"/>
        <end position="147"/>
    </location>
</feature>
<evidence type="ECO:0000256" key="2">
    <source>
        <dbReference type="ARBA" id="ARBA00022670"/>
    </source>
</evidence>
<dbReference type="GO" id="GO:0006508">
    <property type="term" value="P:proteolysis"/>
    <property type="evidence" value="ECO:0007669"/>
    <property type="project" value="UniProtKB-KW"/>
</dbReference>
<dbReference type="InterPro" id="IPR038765">
    <property type="entry name" value="Papain-like_cys_pep_sf"/>
</dbReference>
<evidence type="ECO:0000256" key="3">
    <source>
        <dbReference type="ARBA" id="ARBA00022801"/>
    </source>
</evidence>
<evidence type="ECO:0000259" key="7">
    <source>
        <dbReference type="PROSITE" id="PS50203"/>
    </source>
</evidence>
<dbReference type="SUPFAM" id="SSF54001">
    <property type="entry name" value="Cysteine proteinases"/>
    <property type="match status" value="1"/>
</dbReference>
<feature type="compositionally biased region" description="Basic and acidic residues" evidence="6">
    <location>
        <begin position="114"/>
        <end position="127"/>
    </location>
</feature>
<feature type="active site" evidence="5">
    <location>
        <position position="171"/>
    </location>
</feature>
<keyword evidence="2 5" id="KW-0645">Protease</keyword>
<dbReference type="SUPFAM" id="SSF140453">
    <property type="entry name" value="EsxAB dimer-like"/>
    <property type="match status" value="1"/>
</dbReference>
<evidence type="ECO:0000256" key="4">
    <source>
        <dbReference type="ARBA" id="ARBA00022807"/>
    </source>
</evidence>
<comment type="similarity">
    <text evidence="1">Belongs to the peptidase C2 family.</text>
</comment>
<feature type="active site" evidence="5">
    <location>
        <position position="317"/>
    </location>
</feature>
<dbReference type="InterPro" id="IPR022684">
    <property type="entry name" value="Calpain_cysteine_protease"/>
</dbReference>
<evidence type="ECO:0000256" key="1">
    <source>
        <dbReference type="ARBA" id="ARBA00007623"/>
    </source>
</evidence>
<dbReference type="EMBL" id="CP097218">
    <property type="protein sequence ID" value="UQN28909.1"/>
    <property type="molecule type" value="Genomic_DNA"/>
</dbReference>
<feature type="domain" description="Calpain catalytic" evidence="7">
    <location>
        <begin position="118"/>
        <end position="380"/>
    </location>
</feature>
<dbReference type="PROSITE" id="PS50203">
    <property type="entry name" value="CALPAIN_CAT"/>
    <property type="match status" value="1"/>
</dbReference>
<proteinExistence type="inferred from homology"/>
<sequence>MSGFVGADTTQLRAFSTKVSQGAERLEALGDSLARAVAAARWDGPDAEAFRETWSGYVGPSLDGYVAQLRRHGENLRQQAEDQDSASGAHGADWASRGDGPQSGYRSDSSDEDGERKPLDPQDRNGDPEIPQSMEDWDKNQEGHQEPDGPIDLDVDRFTSDSINQHGVGDCWFLASLGATARANPEFLRQHIEDNGDGTYTVTMYDQGKPVDITVNGTFNSAGVQGGGGEPNWASIYEKAAAEYMGGSYSDLNGDQPELALEMITGNDAHYDDDASLEDIQAHLAEGPVVVDTQPEKEGWWLFQNDHVEKDTVVPNHSYIVEGVENRENPPGSGDMQPMIHVRNPWGPGAEQNDKAAGDLWLTREEFDENFRRTNYVQKPETES</sequence>
<dbReference type="GO" id="GO:0008233">
    <property type="term" value="F:peptidase activity"/>
    <property type="evidence" value="ECO:0007669"/>
    <property type="project" value="UniProtKB-KW"/>
</dbReference>
<name>A0ABY4N6E2_9MICO</name>
<evidence type="ECO:0000313" key="9">
    <source>
        <dbReference type="Proteomes" id="UP001055868"/>
    </source>
</evidence>
<dbReference type="RefSeq" id="WP_249478069.1">
    <property type="nucleotide sequence ID" value="NZ_CP097218.1"/>
</dbReference>
<dbReference type="InterPro" id="IPR036689">
    <property type="entry name" value="ESAT-6-like_sf"/>
</dbReference>
<dbReference type="PROSITE" id="PS00139">
    <property type="entry name" value="THIOL_PROTEASE_CYS"/>
    <property type="match status" value="1"/>
</dbReference>
<gene>
    <name evidence="8" type="ORF">M4486_14935</name>
</gene>
<accession>A0ABY4N6E2</accession>
<protein>
    <submittedName>
        <fullName evidence="8">C2 family cysteine protease</fullName>
    </submittedName>
</protein>
<reference evidence="8" key="1">
    <citation type="submission" date="2022-05" db="EMBL/GenBank/DDBJ databases">
        <title>Genomic analysis of Brachybacterium sp. CBA3104.</title>
        <authorList>
            <person name="Roh S.W."/>
            <person name="Kim Y.B."/>
            <person name="Kim Y."/>
        </authorList>
    </citation>
    <scope>NUCLEOTIDE SEQUENCE</scope>
    <source>
        <strain evidence="8">CBA3104</strain>
    </source>
</reference>
<evidence type="ECO:0000256" key="6">
    <source>
        <dbReference type="SAM" id="MobiDB-lite"/>
    </source>
</evidence>